<feature type="region of interest" description="Disordered" evidence="1">
    <location>
        <begin position="1"/>
        <end position="60"/>
    </location>
</feature>
<organism evidence="2 3">
    <name type="scientific">Halobacterium phage ChaoS9</name>
    <dbReference type="NCBI Taxonomy" id="2847105"/>
    <lineage>
        <taxon>Viruses</taxon>
        <taxon>Duplodnaviria</taxon>
        <taxon>Heunggongvirae</taxon>
        <taxon>Uroviricota</taxon>
        <taxon>Caudoviricetes</taxon>
        <taxon>Vertoviridae</taxon>
        <taxon>Chaovirus</taxon>
        <taxon>Chaovirus bigenum</taxon>
        <taxon>Chaovirus ChaoS9</taxon>
    </lineage>
</organism>
<feature type="region of interest" description="Disordered" evidence="1">
    <location>
        <begin position="493"/>
        <end position="542"/>
    </location>
</feature>
<evidence type="ECO:0000313" key="3">
    <source>
        <dbReference type="Proteomes" id="UP000294095"/>
    </source>
</evidence>
<protein>
    <submittedName>
        <fullName evidence="2">Portal protein</fullName>
    </submittedName>
</protein>
<evidence type="ECO:0000256" key="1">
    <source>
        <dbReference type="SAM" id="MobiDB-lite"/>
    </source>
</evidence>
<dbReference type="GeneID" id="65066856"/>
<feature type="compositionally biased region" description="Acidic residues" evidence="1">
    <location>
        <begin position="499"/>
        <end position="512"/>
    </location>
</feature>
<dbReference type="RefSeq" id="YP_010077951.1">
    <property type="nucleotide sequence ID" value="NC_054953.1"/>
</dbReference>
<accession>A0A481V9R2</accession>
<reference evidence="3" key="1">
    <citation type="journal article" date="2019" name="Genes (Basel)">
        <title>Halobacterium salinarum virus ChaoS9, a Novel Halovirus Related to PhiH1 and PhiCh1.</title>
        <authorList>
            <person name="Dyall-Smith M."/>
            <person name="Palm P."/>
            <person name="Wanner G."/>
            <person name="Witte A."/>
            <person name="Oesterhelt D."/>
            <person name="Pfeiffer F."/>
        </authorList>
    </citation>
    <scope>NUCLEOTIDE SEQUENCE [LARGE SCALE GENOMIC DNA]</scope>
</reference>
<name>A0A481V9R2_9CAUD</name>
<feature type="compositionally biased region" description="Basic and acidic residues" evidence="1">
    <location>
        <begin position="45"/>
        <end position="57"/>
    </location>
</feature>
<dbReference type="EMBL" id="MK310226">
    <property type="protein sequence ID" value="QBI90010.1"/>
    <property type="molecule type" value="Genomic_DNA"/>
</dbReference>
<feature type="compositionally biased region" description="Acidic residues" evidence="1">
    <location>
        <begin position="520"/>
        <end position="542"/>
    </location>
</feature>
<sequence>MGLLDTFRGSSSEPDDVDEQATEQLADDENAGEETTEQLAEDDPDPRAEQREPEHSEANMSWLVGYRSVDNRVGTMSADTAPAPENIREYWRQYYKEFALTRAPLKLFDEAVAEPGYKIRCEDANGERDDEMETALKLWASNAVIHAGETNQDLSILIERIPSQRRGKGTVFVEKVGTRSDRNTIAALMMLDPSTMDIHKRENQTILIHPEDDVDPEHPRTPDREAAAYEQYADSVSEDEEPIAFSKDDIIKFVYDPDTGEAWGTSIFEAIDDRIDSLLKKLGDRDIAIRQTGWQHRIYHCKNWSKEQATDFAKSHQNGEVSAKYGPDDEEDNPFAGRVDFVPGEVGIETVEGNVPEIDGAIMDDVQQIFSVMPVSRFKIAYEEGINQFVVEPQAEKDDRAVHKERRYLERKLEPVLEEKADELAAGDRYEGDVHFSIEPPEDENPLRRDSFPAENLETLTTALQEFKQSGAEMDLPVEALFELAGIDLERYQQKYDWDPDPLEIDDEDDTTDSMPDVGAENDEGTADEGDDVVDEDGETDD</sequence>
<feature type="compositionally biased region" description="Acidic residues" evidence="1">
    <location>
        <begin position="13"/>
        <end position="44"/>
    </location>
</feature>
<evidence type="ECO:0000313" key="2">
    <source>
        <dbReference type="EMBL" id="QBI90010.1"/>
    </source>
</evidence>
<proteinExistence type="predicted"/>
<dbReference type="Proteomes" id="UP000294095">
    <property type="component" value="Segment"/>
</dbReference>
<gene>
    <name evidence="2" type="primary">por</name>
    <name evidence="2" type="ORF">ChaoS9_015</name>
</gene>
<keyword evidence="3" id="KW-1185">Reference proteome</keyword>